<feature type="region of interest" description="Disordered" evidence="3">
    <location>
        <begin position="410"/>
        <end position="435"/>
    </location>
</feature>
<dbReference type="Gene3D" id="2.130.10.10">
    <property type="entry name" value="YVTN repeat-like/Quinoprotein amine dehydrogenase"/>
    <property type="match status" value="3"/>
</dbReference>
<dbReference type="OrthoDB" id="433457at2759"/>
<evidence type="ECO:0008006" key="9">
    <source>
        <dbReference type="Google" id="ProtNLM"/>
    </source>
</evidence>
<dbReference type="InterPro" id="IPR018846">
    <property type="entry name" value="Beta-prop_RSE1/DDB1/CPSF1_1st"/>
</dbReference>
<evidence type="ECO:0000259" key="4">
    <source>
        <dbReference type="Pfam" id="PF03178"/>
    </source>
</evidence>
<feature type="domain" description="RSE1/DDB1/CPSF1 second beta-propeller" evidence="6">
    <location>
        <begin position="506"/>
        <end position="851"/>
    </location>
</feature>
<dbReference type="AlphaFoldDB" id="A0A4R0RL52"/>
<keyword evidence="8" id="KW-1185">Reference proteome</keyword>
<evidence type="ECO:0000256" key="2">
    <source>
        <dbReference type="ARBA" id="ARBA00023242"/>
    </source>
</evidence>
<proteinExistence type="predicted"/>
<feature type="domain" description="RSE1/DDB1/CPSF1 C-terminal" evidence="4">
    <location>
        <begin position="926"/>
        <end position="1221"/>
    </location>
</feature>
<evidence type="ECO:0000259" key="5">
    <source>
        <dbReference type="Pfam" id="PF10433"/>
    </source>
</evidence>
<dbReference type="EMBL" id="RWJN01000231">
    <property type="protein sequence ID" value="TCD64528.1"/>
    <property type="molecule type" value="Genomic_DNA"/>
</dbReference>
<sequence length="1257" mass="136967">MKLVTTFHPPSSVADSVKCVLSPDSEFGHLVVAKTNRIEVFSLTRDGLRQECDVEIWGRVLAVRAIPVKRESVDCHNILVMVDHPDPRIVVLSYEEENGSARLTDVGSVFLHDRVARHAEFCNDVVVDPTGNVAVVSCYVGKLRVLVLNEGVIEQDFDVILPELNLLSLSFLHTSNEQYSLAIVHLDFQQRIQLLCRDLNVEAQDLAAETSQVLPNTVLSAAIFPFADVPPVLIPVPPFALSGDCGSENKQSPGGVLVVGGRKILFYELASLDDQSVRKGKKRRLDKRKASLTESEVEKAKEKEKDRETRKLKPKCFVKWPWSEVTSWTSVDTASRKFFLGDKFGRLSMLVLDDSPKLILIPVGEISPPTSITYLSNQVLYVGSHLGPAQLVRMHQEIIDSPEDDTLPIPSGFSTATSLSSPAAEDESGDGHIDNRRANGIIIRSKGNHLEILDTYRNIAPIMDAVLADPESSGQIVTCSGGANSGSLNVIRSGAEVNELAIVEGLSCVSSVFPIRTRYESSTHSHLLISTSYESHVFRLDGQDAFTRLDAATCPFVTYSPTLALSNIPRRVTTNVGGKSTSSYVDSSLVVQVTSKGIRILEFDEALGTFHVAGDGWSVDNLDPTWQGREVVAASVNASQFVLAFSGGRLALFNMADDRTVRMQHRFVDKGNNAREICAVSCAPFDRTKSFSLFVAVSYWDSNKVEILSLKSQNMESVASTIELPALPRSIMLHNFGTGNKAKESDYQPHVLAGLTDGSVVSFVFRNNELLDRKIFGLGTAPVTLSTCEVQGRHAVFASGSRAAILHWDRKRLRQSAVMLKEIVVGVTLNTSLFPSALVAATSDSLIICRISGIDKLQVRSMSLGLDNPTRIAHDPISNMFGVTSLRSTPSRIGDAETTLSSFNAFDGSLRRLGQYTCEADEEVTAVATAASLPLSRDGRQSSCFVVGSVQHQLGKLESELGRLMVFPANYPGAASGGAIRPLISTETEGCVYAIAILEKFIAVAVNTAVHLYRITSTEESDGLKLERVSQWNHNYFVTSLVARDGHIVAGDAISSVTVLRIQDSELKSVARDYSPLWPVAVEMTSKQGVVGADSDCNLFTFSLGRSGTRTVLERDGFYHVGEVVNKFLPGGIGALDSNEVGSFQPEHLFFTSTGRIGQTLQAAEDVALPLTALQRNMAKYIKGVGDMSHTKFRAPANARGRTDAEPAFGFLDGDFMELFLADSRKHQFLNGDLEVERTGLSQPEAEALLEKLQSLH</sequence>
<evidence type="ECO:0000256" key="1">
    <source>
        <dbReference type="ARBA" id="ARBA00004123"/>
    </source>
</evidence>
<comment type="caution">
    <text evidence="7">The sequence shown here is derived from an EMBL/GenBank/DDBJ whole genome shotgun (WGS) entry which is preliminary data.</text>
</comment>
<dbReference type="Pfam" id="PF10433">
    <property type="entry name" value="Beta-prop_RSE1_1st"/>
    <property type="match status" value="1"/>
</dbReference>
<feature type="region of interest" description="Disordered" evidence="3">
    <location>
        <begin position="283"/>
        <end position="308"/>
    </location>
</feature>
<dbReference type="Gene3D" id="1.10.150.910">
    <property type="match status" value="1"/>
</dbReference>
<evidence type="ECO:0000313" key="7">
    <source>
        <dbReference type="EMBL" id="TCD64528.1"/>
    </source>
</evidence>
<feature type="compositionally biased region" description="Polar residues" evidence="3">
    <location>
        <begin position="412"/>
        <end position="421"/>
    </location>
</feature>
<protein>
    <recommendedName>
        <fullName evidence="9">DNA damage-binding protein 1</fullName>
    </recommendedName>
</protein>
<dbReference type="Pfam" id="PF23726">
    <property type="entry name" value="Beta-prop_RSE1_2nd"/>
    <property type="match status" value="1"/>
</dbReference>
<dbReference type="InterPro" id="IPR015943">
    <property type="entry name" value="WD40/YVTN_repeat-like_dom_sf"/>
</dbReference>
<evidence type="ECO:0000256" key="3">
    <source>
        <dbReference type="SAM" id="MobiDB-lite"/>
    </source>
</evidence>
<comment type="subcellular location">
    <subcellularLocation>
        <location evidence="1">Nucleus</location>
    </subcellularLocation>
</comment>
<accession>A0A4R0RL52</accession>
<evidence type="ECO:0000259" key="6">
    <source>
        <dbReference type="Pfam" id="PF23726"/>
    </source>
</evidence>
<dbReference type="InterPro" id="IPR058543">
    <property type="entry name" value="Beta-prop_RSE1/DDB1/CPSF1_2nd"/>
</dbReference>
<feature type="compositionally biased region" description="Basic and acidic residues" evidence="3">
    <location>
        <begin position="288"/>
        <end position="308"/>
    </location>
</feature>
<dbReference type="GO" id="GO:0005634">
    <property type="term" value="C:nucleus"/>
    <property type="evidence" value="ECO:0007669"/>
    <property type="project" value="UniProtKB-SubCell"/>
</dbReference>
<dbReference type="Pfam" id="PF03178">
    <property type="entry name" value="CPSF_A"/>
    <property type="match status" value="1"/>
</dbReference>
<dbReference type="GO" id="GO:0003676">
    <property type="term" value="F:nucleic acid binding"/>
    <property type="evidence" value="ECO:0007669"/>
    <property type="project" value="InterPro"/>
</dbReference>
<dbReference type="STRING" id="92696.A0A4R0RL52"/>
<dbReference type="Proteomes" id="UP000292702">
    <property type="component" value="Unassembled WGS sequence"/>
</dbReference>
<dbReference type="InterPro" id="IPR050358">
    <property type="entry name" value="RSE1/DDB1/CFT1"/>
</dbReference>
<organism evidence="7 8">
    <name type="scientific">Steccherinum ochraceum</name>
    <dbReference type="NCBI Taxonomy" id="92696"/>
    <lineage>
        <taxon>Eukaryota</taxon>
        <taxon>Fungi</taxon>
        <taxon>Dikarya</taxon>
        <taxon>Basidiomycota</taxon>
        <taxon>Agaricomycotina</taxon>
        <taxon>Agaricomycetes</taxon>
        <taxon>Polyporales</taxon>
        <taxon>Steccherinaceae</taxon>
        <taxon>Steccherinum</taxon>
    </lineage>
</organism>
<dbReference type="SUPFAM" id="SSF69322">
    <property type="entry name" value="Tricorn protease domain 2"/>
    <property type="match status" value="1"/>
</dbReference>
<name>A0A4R0RL52_9APHY</name>
<keyword evidence="2" id="KW-0539">Nucleus</keyword>
<dbReference type="PANTHER" id="PTHR10644">
    <property type="entry name" value="DNA REPAIR/RNA PROCESSING CPSF FAMILY"/>
    <property type="match status" value="1"/>
</dbReference>
<feature type="domain" description="RSE1/DDB1/CPSF1 first beta-propeller" evidence="5">
    <location>
        <begin position="28"/>
        <end position="397"/>
    </location>
</feature>
<gene>
    <name evidence="7" type="ORF">EIP91_003995</name>
</gene>
<reference evidence="7 8" key="1">
    <citation type="submission" date="2018-11" db="EMBL/GenBank/DDBJ databases">
        <title>Genome assembly of Steccherinum ochraceum LE-BIN_3174, the white-rot fungus of the Steccherinaceae family (The Residual Polyporoid clade, Polyporales, Basidiomycota).</title>
        <authorList>
            <person name="Fedorova T.V."/>
            <person name="Glazunova O.A."/>
            <person name="Landesman E.O."/>
            <person name="Moiseenko K.V."/>
            <person name="Psurtseva N.V."/>
            <person name="Savinova O.S."/>
            <person name="Shakhova N.V."/>
            <person name="Tyazhelova T.V."/>
            <person name="Vasina D.V."/>
        </authorList>
    </citation>
    <scope>NUCLEOTIDE SEQUENCE [LARGE SCALE GENOMIC DNA]</scope>
    <source>
        <strain evidence="7 8">LE-BIN_3174</strain>
    </source>
</reference>
<dbReference type="InterPro" id="IPR004871">
    <property type="entry name" value="RSE1/DDB1/CPSF1_C"/>
</dbReference>
<evidence type="ECO:0000313" key="8">
    <source>
        <dbReference type="Proteomes" id="UP000292702"/>
    </source>
</evidence>